<evidence type="ECO:0000313" key="1">
    <source>
        <dbReference type="EMBL" id="KAK9187414.1"/>
    </source>
</evidence>
<protein>
    <submittedName>
        <fullName evidence="1">Uncharacterized protein</fullName>
    </submittedName>
</protein>
<proteinExistence type="predicted"/>
<dbReference type="EMBL" id="JBCGBO010000007">
    <property type="protein sequence ID" value="KAK9187414.1"/>
    <property type="molecule type" value="Genomic_DNA"/>
</dbReference>
<comment type="caution">
    <text evidence="1">The sequence shown here is derived from an EMBL/GenBank/DDBJ whole genome shotgun (WGS) entry which is preliminary data.</text>
</comment>
<dbReference type="AlphaFoldDB" id="A0AAP0QFS5"/>
<sequence>MADASVMAKADAYLIGLKTELETFKTTTNAEAITFKESSELSELQKSRKQLMELVEKDFQTTEMNADKAELNEIVDTTESKDERLCGGNKEQDFIENADKDKAMAVEELGVENILDRLVCLMESSAKNISDYLGKFEMILKERTQTSDTTSKVNATLEKIEKHAIMFESLRSSVAKFTEANGRIDDKLEMILKEHTQKFEMILKEHSTTNSTTSKVDAILEKIEKQAFMFESLQSSISDNFKLYCVARFTEANGMIDDERIILTDDERLRVEVYERNRSTRYMLDKRGIRDLYSFMKLLKDQWSTHIGRIISHFDPWPGYRVSYFKNFPGDHEALNPYAGDFCGFLSKVNEILIWRQVDPDQEERADLEQEEAARGADPVFSIEFVPDGVLSP</sequence>
<organism evidence="1 2">
    <name type="scientific">Citrus x changshan-huyou</name>
    <dbReference type="NCBI Taxonomy" id="2935761"/>
    <lineage>
        <taxon>Eukaryota</taxon>
        <taxon>Viridiplantae</taxon>
        <taxon>Streptophyta</taxon>
        <taxon>Embryophyta</taxon>
        <taxon>Tracheophyta</taxon>
        <taxon>Spermatophyta</taxon>
        <taxon>Magnoliopsida</taxon>
        <taxon>eudicotyledons</taxon>
        <taxon>Gunneridae</taxon>
        <taxon>Pentapetalae</taxon>
        <taxon>rosids</taxon>
        <taxon>malvids</taxon>
        <taxon>Sapindales</taxon>
        <taxon>Rutaceae</taxon>
        <taxon>Aurantioideae</taxon>
        <taxon>Citrus</taxon>
    </lineage>
</organism>
<dbReference type="Proteomes" id="UP001428341">
    <property type="component" value="Unassembled WGS sequence"/>
</dbReference>
<keyword evidence="2" id="KW-1185">Reference proteome</keyword>
<name>A0AAP0QFS5_9ROSI</name>
<reference evidence="1 2" key="1">
    <citation type="submission" date="2024-05" db="EMBL/GenBank/DDBJ databases">
        <title>Haplotype-resolved chromosome-level genome assembly of Huyou (Citrus changshanensis).</title>
        <authorList>
            <person name="Miao C."/>
            <person name="Chen W."/>
            <person name="Wu Y."/>
            <person name="Wang L."/>
            <person name="Zhao S."/>
            <person name="Grierson D."/>
            <person name="Xu C."/>
            <person name="Chen K."/>
        </authorList>
    </citation>
    <scope>NUCLEOTIDE SEQUENCE [LARGE SCALE GENOMIC DNA]</scope>
    <source>
        <strain evidence="1">01-14</strain>
        <tissue evidence="1">Leaf</tissue>
    </source>
</reference>
<gene>
    <name evidence="1" type="ORF">WN944_018809</name>
</gene>
<accession>A0AAP0QFS5</accession>
<evidence type="ECO:0000313" key="2">
    <source>
        <dbReference type="Proteomes" id="UP001428341"/>
    </source>
</evidence>